<protein>
    <submittedName>
        <fullName evidence="1">Uncharacterized protein</fullName>
    </submittedName>
</protein>
<gene>
    <name evidence="1" type="ORF">M9H77_04290</name>
</gene>
<keyword evidence="2" id="KW-1185">Reference proteome</keyword>
<reference evidence="2" key="1">
    <citation type="journal article" date="2023" name="Nat. Plants">
        <title>Single-cell RNA sequencing provides a high-resolution roadmap for understanding the multicellular compartmentation of specialized metabolism.</title>
        <authorList>
            <person name="Sun S."/>
            <person name="Shen X."/>
            <person name="Li Y."/>
            <person name="Li Y."/>
            <person name="Wang S."/>
            <person name="Li R."/>
            <person name="Zhang H."/>
            <person name="Shen G."/>
            <person name="Guo B."/>
            <person name="Wei J."/>
            <person name="Xu J."/>
            <person name="St-Pierre B."/>
            <person name="Chen S."/>
            <person name="Sun C."/>
        </authorList>
    </citation>
    <scope>NUCLEOTIDE SEQUENCE [LARGE SCALE GENOMIC DNA]</scope>
</reference>
<sequence length="201" mass="23580">MDDYKDCSSNIQNCKKLSQFHFLKKTIQILLSICVFSVLILSQYSLLTSTISYFDHYMSIFSIKLFHYNSERNYIFLLFNGILVVILKNSGFVRKPAINNSSYEVSDSRKKTTQVTKEEAIKEAMEIGKKIPERGGEAEKEETQGRIVVKEEDLKDEDQEEEEEEQHEMMSLDELNKKCDEFIKKMREGIMFNQFRPISRV</sequence>
<evidence type="ECO:0000313" key="2">
    <source>
        <dbReference type="Proteomes" id="UP001060085"/>
    </source>
</evidence>
<organism evidence="1 2">
    <name type="scientific">Catharanthus roseus</name>
    <name type="common">Madagascar periwinkle</name>
    <name type="synonym">Vinca rosea</name>
    <dbReference type="NCBI Taxonomy" id="4058"/>
    <lineage>
        <taxon>Eukaryota</taxon>
        <taxon>Viridiplantae</taxon>
        <taxon>Streptophyta</taxon>
        <taxon>Embryophyta</taxon>
        <taxon>Tracheophyta</taxon>
        <taxon>Spermatophyta</taxon>
        <taxon>Magnoliopsida</taxon>
        <taxon>eudicotyledons</taxon>
        <taxon>Gunneridae</taxon>
        <taxon>Pentapetalae</taxon>
        <taxon>asterids</taxon>
        <taxon>lamiids</taxon>
        <taxon>Gentianales</taxon>
        <taxon>Apocynaceae</taxon>
        <taxon>Rauvolfioideae</taxon>
        <taxon>Vinceae</taxon>
        <taxon>Catharanthinae</taxon>
        <taxon>Catharanthus</taxon>
    </lineage>
</organism>
<dbReference type="Proteomes" id="UP001060085">
    <property type="component" value="Linkage Group LG01"/>
</dbReference>
<comment type="caution">
    <text evidence="1">The sequence shown here is derived from an EMBL/GenBank/DDBJ whole genome shotgun (WGS) entry which is preliminary data.</text>
</comment>
<evidence type="ECO:0000313" key="1">
    <source>
        <dbReference type="EMBL" id="KAI5683062.1"/>
    </source>
</evidence>
<proteinExistence type="predicted"/>
<accession>A0ACC0CDP2</accession>
<dbReference type="EMBL" id="CM044701">
    <property type="protein sequence ID" value="KAI5683062.1"/>
    <property type="molecule type" value="Genomic_DNA"/>
</dbReference>
<name>A0ACC0CDP2_CATRO</name>